<dbReference type="InterPro" id="IPR001757">
    <property type="entry name" value="P_typ_ATPase"/>
</dbReference>
<dbReference type="GO" id="GO:0030007">
    <property type="term" value="P:intracellular potassium ion homeostasis"/>
    <property type="evidence" value="ECO:0007669"/>
    <property type="project" value="TreeGrafter"/>
</dbReference>
<name>A0A914BV70_9BILA</name>
<sequence length="459" mass="51309">MMKEKQSLGTPSEIAMLKYVEQIIDVRITRLNHKIVFEIPFNSKRKWHLIIVKGRDLKDGTNKYKLIMKGASEILIQKCSKILTSTGELIDLDEAAMAKFQNSYDHFGEHGRRVIGFVEHEFIAPSNIEFTEKAGNFAQEGLTFIGTCAIMDPPRDETAGSIKKCKEAGIKVFMVTGDHHTTAKAIAKQIGLIEDIPGKEKDWDVVHGENISKITDAEWDRLISLNNLVFSRTTPEQKLQIVEQCQKRKQIIAMTGDGVNDAPALKKSDIGVGMGSGSDVAKQAADIILTDDNFSSIVKAIQEGRLMFDNIKKLMAYILTHTFPEIWAVMLNFCFGMPIATSSLMILSIDLGTEIPPGIAMCKEPMEGDLMKRPPRRRDKVVVSWTLLLYSYLYTAHVQVLACFLSYCRQLSPCSANWHYLESLSMYHISMNFLVVHRCQPDVGGSSPPLASLSSVIMS</sequence>
<dbReference type="GO" id="GO:0005524">
    <property type="term" value="F:ATP binding"/>
    <property type="evidence" value="ECO:0007669"/>
    <property type="project" value="UniProtKB-KW"/>
</dbReference>
<dbReference type="NCBIfam" id="TIGR01494">
    <property type="entry name" value="ATPase_P-type"/>
    <property type="match status" value="1"/>
</dbReference>
<dbReference type="GO" id="GO:0006883">
    <property type="term" value="P:intracellular sodium ion homeostasis"/>
    <property type="evidence" value="ECO:0007669"/>
    <property type="project" value="TreeGrafter"/>
</dbReference>
<dbReference type="Proteomes" id="UP000887540">
    <property type="component" value="Unplaced"/>
</dbReference>
<dbReference type="WBParaSite" id="ACRNAN_Path_1069.g4093.t1">
    <property type="protein sequence ID" value="ACRNAN_Path_1069.g4093.t1"/>
    <property type="gene ID" value="ACRNAN_Path_1069.g4093"/>
</dbReference>
<evidence type="ECO:0000256" key="5">
    <source>
        <dbReference type="ARBA" id="ARBA00022967"/>
    </source>
</evidence>
<dbReference type="InterPro" id="IPR050510">
    <property type="entry name" value="Cation_transp_ATPase_P-type"/>
</dbReference>
<dbReference type="PRINTS" id="PR00119">
    <property type="entry name" value="CATATPASE"/>
</dbReference>
<evidence type="ECO:0000313" key="11">
    <source>
        <dbReference type="WBParaSite" id="ACRNAN_Path_1069.g4093.t1"/>
    </source>
</evidence>
<dbReference type="Gene3D" id="1.20.1110.10">
    <property type="entry name" value="Calcium-transporting ATPase, transmembrane domain"/>
    <property type="match status" value="1"/>
</dbReference>
<feature type="domain" description="Cation-transporting P-type ATPase C-terminal" evidence="9">
    <location>
        <begin position="342"/>
        <end position="408"/>
    </location>
</feature>
<evidence type="ECO:0000256" key="6">
    <source>
        <dbReference type="ARBA" id="ARBA00022989"/>
    </source>
</evidence>
<dbReference type="GO" id="GO:0036376">
    <property type="term" value="P:sodium ion export across plasma membrane"/>
    <property type="evidence" value="ECO:0007669"/>
    <property type="project" value="TreeGrafter"/>
</dbReference>
<dbReference type="SUPFAM" id="SSF81660">
    <property type="entry name" value="Metal cation-transporting ATPase, ATP-binding domain N"/>
    <property type="match status" value="1"/>
</dbReference>
<dbReference type="InterPro" id="IPR023214">
    <property type="entry name" value="HAD_sf"/>
</dbReference>
<dbReference type="Gene3D" id="3.40.1110.10">
    <property type="entry name" value="Calcium-transporting ATPase, cytoplasmic domain N"/>
    <property type="match status" value="1"/>
</dbReference>
<dbReference type="PANTHER" id="PTHR43294">
    <property type="entry name" value="SODIUM/POTASSIUM-TRANSPORTING ATPASE SUBUNIT ALPHA"/>
    <property type="match status" value="1"/>
</dbReference>
<dbReference type="InterPro" id="IPR023299">
    <property type="entry name" value="ATPase_P-typ_cyto_dom_N"/>
</dbReference>
<evidence type="ECO:0000256" key="7">
    <source>
        <dbReference type="ARBA" id="ARBA00023136"/>
    </source>
</evidence>
<dbReference type="AlphaFoldDB" id="A0A914BV70"/>
<protein>
    <submittedName>
        <fullName evidence="11">Cation-transporting P-type ATPase C-terminal domain-containing protein</fullName>
    </submittedName>
</protein>
<dbReference type="GO" id="GO:0016887">
    <property type="term" value="F:ATP hydrolysis activity"/>
    <property type="evidence" value="ECO:0007669"/>
    <property type="project" value="InterPro"/>
</dbReference>
<dbReference type="InterPro" id="IPR006068">
    <property type="entry name" value="ATPase_P-typ_cation-transptr_C"/>
</dbReference>
<dbReference type="FunFam" id="3.40.50.1000:FF:000083">
    <property type="entry name" value="Sodium/potassium-transporting ATPase subunit alpha"/>
    <property type="match status" value="1"/>
</dbReference>
<proteinExistence type="predicted"/>
<evidence type="ECO:0000256" key="8">
    <source>
        <dbReference type="SAM" id="Phobius"/>
    </source>
</evidence>
<evidence type="ECO:0000256" key="3">
    <source>
        <dbReference type="ARBA" id="ARBA00022741"/>
    </source>
</evidence>
<dbReference type="InterPro" id="IPR036412">
    <property type="entry name" value="HAD-like_sf"/>
</dbReference>
<dbReference type="Pfam" id="PF13246">
    <property type="entry name" value="Cation_ATPase"/>
    <property type="match status" value="1"/>
</dbReference>
<dbReference type="GO" id="GO:0005391">
    <property type="term" value="F:P-type sodium:potassium-exchanging transporter activity"/>
    <property type="evidence" value="ECO:0007669"/>
    <property type="project" value="TreeGrafter"/>
</dbReference>
<dbReference type="GO" id="GO:0005886">
    <property type="term" value="C:plasma membrane"/>
    <property type="evidence" value="ECO:0007669"/>
    <property type="project" value="TreeGrafter"/>
</dbReference>
<evidence type="ECO:0000256" key="1">
    <source>
        <dbReference type="ARBA" id="ARBA00004141"/>
    </source>
</evidence>
<dbReference type="InterPro" id="IPR023298">
    <property type="entry name" value="ATPase_P-typ_TM_dom_sf"/>
</dbReference>
<keyword evidence="2 8" id="KW-0812">Transmembrane</keyword>
<dbReference type="Pfam" id="PF08282">
    <property type="entry name" value="Hydrolase_3"/>
    <property type="match status" value="1"/>
</dbReference>
<dbReference type="PANTHER" id="PTHR43294:SF5">
    <property type="entry name" value="CATION-TRANSPORTING P-TYPE ATPASE N-TERMINAL DOMAIN-CONTAINING PROTEIN"/>
    <property type="match status" value="1"/>
</dbReference>
<keyword evidence="4" id="KW-0067">ATP-binding</keyword>
<keyword evidence="6 8" id="KW-1133">Transmembrane helix</keyword>
<evidence type="ECO:0000313" key="10">
    <source>
        <dbReference type="Proteomes" id="UP000887540"/>
    </source>
</evidence>
<dbReference type="PRINTS" id="PR00120">
    <property type="entry name" value="HATPASE"/>
</dbReference>
<organism evidence="10 11">
    <name type="scientific">Acrobeloides nanus</name>
    <dbReference type="NCBI Taxonomy" id="290746"/>
    <lineage>
        <taxon>Eukaryota</taxon>
        <taxon>Metazoa</taxon>
        <taxon>Ecdysozoa</taxon>
        <taxon>Nematoda</taxon>
        <taxon>Chromadorea</taxon>
        <taxon>Rhabditida</taxon>
        <taxon>Tylenchina</taxon>
        <taxon>Cephalobomorpha</taxon>
        <taxon>Cephaloboidea</taxon>
        <taxon>Cephalobidae</taxon>
        <taxon>Acrobeloides</taxon>
    </lineage>
</organism>
<keyword evidence="5" id="KW-1278">Translocase</keyword>
<comment type="subcellular location">
    <subcellularLocation>
        <location evidence="1">Membrane</location>
        <topology evidence="1">Multi-pass membrane protein</topology>
    </subcellularLocation>
</comment>
<feature type="transmembrane region" description="Helical" evidence="8">
    <location>
        <begin position="381"/>
        <end position="407"/>
    </location>
</feature>
<accession>A0A914BV70</accession>
<dbReference type="GO" id="GO:1902600">
    <property type="term" value="P:proton transmembrane transport"/>
    <property type="evidence" value="ECO:0007669"/>
    <property type="project" value="TreeGrafter"/>
</dbReference>
<evidence type="ECO:0000259" key="9">
    <source>
        <dbReference type="Pfam" id="PF00689"/>
    </source>
</evidence>
<keyword evidence="7 8" id="KW-0472">Membrane</keyword>
<evidence type="ECO:0000256" key="2">
    <source>
        <dbReference type="ARBA" id="ARBA00022692"/>
    </source>
</evidence>
<dbReference type="Gene3D" id="3.40.50.1000">
    <property type="entry name" value="HAD superfamily/HAD-like"/>
    <property type="match status" value="1"/>
</dbReference>
<keyword evidence="10" id="KW-1185">Reference proteome</keyword>
<dbReference type="Pfam" id="PF00689">
    <property type="entry name" value="Cation_ATPase_C"/>
    <property type="match status" value="1"/>
</dbReference>
<dbReference type="SUPFAM" id="SSF56784">
    <property type="entry name" value="HAD-like"/>
    <property type="match status" value="1"/>
</dbReference>
<dbReference type="SUPFAM" id="SSF81665">
    <property type="entry name" value="Calcium ATPase, transmembrane domain M"/>
    <property type="match status" value="1"/>
</dbReference>
<evidence type="ECO:0000256" key="4">
    <source>
        <dbReference type="ARBA" id="ARBA00022840"/>
    </source>
</evidence>
<reference evidence="11" key="1">
    <citation type="submission" date="2022-11" db="UniProtKB">
        <authorList>
            <consortium name="WormBaseParasite"/>
        </authorList>
    </citation>
    <scope>IDENTIFICATION</scope>
</reference>
<dbReference type="GO" id="GO:1990573">
    <property type="term" value="P:potassium ion import across plasma membrane"/>
    <property type="evidence" value="ECO:0007669"/>
    <property type="project" value="TreeGrafter"/>
</dbReference>
<keyword evidence="3" id="KW-0547">Nucleotide-binding</keyword>